<keyword evidence="5" id="KW-1185">Reference proteome</keyword>
<keyword evidence="2" id="KW-0732">Signal</keyword>
<evidence type="ECO:0000259" key="3">
    <source>
        <dbReference type="Pfam" id="PF13739"/>
    </source>
</evidence>
<proteinExistence type="predicted"/>
<dbReference type="AlphaFoldDB" id="A0A7W7NUS1"/>
<dbReference type="PROSITE" id="PS51257">
    <property type="entry name" value="PROKAR_LIPOPROTEIN"/>
    <property type="match status" value="1"/>
</dbReference>
<dbReference type="Gene3D" id="3.30.565.40">
    <property type="entry name" value="Fervidobacterium nodosum Rt17-B1 like"/>
    <property type="match status" value="1"/>
</dbReference>
<evidence type="ECO:0000313" key="5">
    <source>
        <dbReference type="Proteomes" id="UP000555448"/>
    </source>
</evidence>
<protein>
    <recommendedName>
        <fullName evidence="3">Deacetylase PdaC domain-containing protein</fullName>
    </recommendedName>
</protein>
<feature type="chain" id="PRO_5031322380" description="Deacetylase PdaC domain-containing protein" evidence="2">
    <location>
        <begin position="20"/>
        <end position="272"/>
    </location>
</feature>
<dbReference type="Proteomes" id="UP000555448">
    <property type="component" value="Unassembled WGS sequence"/>
</dbReference>
<sequence length="272" mass="29484">MQRIILAATIALLASGCDASVPPAPAPEPKTSQAPVSRATPKPQPTAQLPAGRTEKVKNDLYEFEYAYPPKAAAIPALKALLDKRLATSRAELEKSSKNDQAEAGKNGYPYRAHSSGAKWEVVADLPRWLSLSAEMYEYSGGAHGMTFFDALLWDREQNLARTAADLFISKAALSAAIREPFCAALDKERAKRRGEPVNRQSGDQFDECIDPAEHAVILGSSNGRTFDRIGILVEPYAAGSYAEGTFDITLPVTERILGSVKPAYKGEFSVR</sequence>
<dbReference type="InterPro" id="IPR025303">
    <property type="entry name" value="PdaC"/>
</dbReference>
<gene>
    <name evidence="4" type="ORF">HNO88_000788</name>
</gene>
<evidence type="ECO:0000313" key="4">
    <source>
        <dbReference type="EMBL" id="MBB4857481.1"/>
    </source>
</evidence>
<reference evidence="4 5" key="1">
    <citation type="submission" date="2020-08" db="EMBL/GenBank/DDBJ databases">
        <title>Functional genomics of gut bacteria from endangered species of beetles.</title>
        <authorList>
            <person name="Carlos-Shanley C."/>
        </authorList>
    </citation>
    <scope>NUCLEOTIDE SEQUENCE [LARGE SCALE GENOMIC DNA]</scope>
    <source>
        <strain evidence="4 5">S00245</strain>
    </source>
</reference>
<comment type="caution">
    <text evidence="4">The sequence shown here is derived from an EMBL/GenBank/DDBJ whole genome shotgun (WGS) entry which is preliminary data.</text>
</comment>
<evidence type="ECO:0000256" key="1">
    <source>
        <dbReference type="SAM" id="MobiDB-lite"/>
    </source>
</evidence>
<feature type="signal peptide" evidence="2">
    <location>
        <begin position="1"/>
        <end position="19"/>
    </location>
</feature>
<organism evidence="4 5">
    <name type="scientific">Novosphingobium chloroacetimidivorans</name>
    <dbReference type="NCBI Taxonomy" id="1428314"/>
    <lineage>
        <taxon>Bacteria</taxon>
        <taxon>Pseudomonadati</taxon>
        <taxon>Pseudomonadota</taxon>
        <taxon>Alphaproteobacteria</taxon>
        <taxon>Sphingomonadales</taxon>
        <taxon>Sphingomonadaceae</taxon>
        <taxon>Novosphingobium</taxon>
    </lineage>
</organism>
<name>A0A7W7NUS1_9SPHN</name>
<evidence type="ECO:0000256" key="2">
    <source>
        <dbReference type="SAM" id="SignalP"/>
    </source>
</evidence>
<feature type="region of interest" description="Disordered" evidence="1">
    <location>
        <begin position="22"/>
        <end position="54"/>
    </location>
</feature>
<dbReference type="EMBL" id="JACHLR010000002">
    <property type="protein sequence ID" value="MBB4857481.1"/>
    <property type="molecule type" value="Genomic_DNA"/>
</dbReference>
<dbReference type="Pfam" id="PF13739">
    <property type="entry name" value="PdaC"/>
    <property type="match status" value="1"/>
</dbReference>
<feature type="domain" description="Deacetylase PdaC" evidence="3">
    <location>
        <begin position="56"/>
        <end position="147"/>
    </location>
</feature>
<dbReference type="RefSeq" id="WP_184242750.1">
    <property type="nucleotide sequence ID" value="NZ_JACHLR010000002.1"/>
</dbReference>
<accession>A0A7W7NUS1</accession>